<accession>A0A4D6MS68</accession>
<gene>
    <name evidence="2" type="ORF">DEO72_LG8g2257</name>
</gene>
<name>A0A4D6MS68_VIGUN</name>
<organism evidence="2 3">
    <name type="scientific">Vigna unguiculata</name>
    <name type="common">Cowpea</name>
    <dbReference type="NCBI Taxonomy" id="3917"/>
    <lineage>
        <taxon>Eukaryota</taxon>
        <taxon>Viridiplantae</taxon>
        <taxon>Streptophyta</taxon>
        <taxon>Embryophyta</taxon>
        <taxon>Tracheophyta</taxon>
        <taxon>Spermatophyta</taxon>
        <taxon>Magnoliopsida</taxon>
        <taxon>eudicotyledons</taxon>
        <taxon>Gunneridae</taxon>
        <taxon>Pentapetalae</taxon>
        <taxon>rosids</taxon>
        <taxon>fabids</taxon>
        <taxon>Fabales</taxon>
        <taxon>Fabaceae</taxon>
        <taxon>Papilionoideae</taxon>
        <taxon>50 kb inversion clade</taxon>
        <taxon>NPAAA clade</taxon>
        <taxon>indigoferoid/millettioid clade</taxon>
        <taxon>Phaseoleae</taxon>
        <taxon>Vigna</taxon>
    </lineage>
</organism>
<proteinExistence type="predicted"/>
<keyword evidence="3" id="KW-1185">Reference proteome</keyword>
<dbReference type="EMBL" id="CP039352">
    <property type="protein sequence ID" value="QCE04223.1"/>
    <property type="molecule type" value="Genomic_DNA"/>
</dbReference>
<evidence type="ECO:0000256" key="1">
    <source>
        <dbReference type="SAM" id="MobiDB-lite"/>
    </source>
</evidence>
<dbReference type="Proteomes" id="UP000501690">
    <property type="component" value="Linkage Group LG8"/>
</dbReference>
<sequence>MDSMKEMHFALVSGRRQQHHVGAMEATGREEKQMGLSCDNGGNNKRREKIGGGGRESCRSGAVDQRRAGRQWINIGSTLQIGRAVVVVVSHDSCGV</sequence>
<dbReference type="AlphaFoldDB" id="A0A4D6MS68"/>
<evidence type="ECO:0000313" key="2">
    <source>
        <dbReference type="EMBL" id="QCE04223.1"/>
    </source>
</evidence>
<reference evidence="2 3" key="1">
    <citation type="submission" date="2019-04" db="EMBL/GenBank/DDBJ databases">
        <title>An improved genome assembly and genetic linkage map for asparagus bean, Vigna unguiculata ssp. sesquipedialis.</title>
        <authorList>
            <person name="Xia Q."/>
            <person name="Zhang R."/>
            <person name="Dong Y."/>
        </authorList>
    </citation>
    <scope>NUCLEOTIDE SEQUENCE [LARGE SCALE GENOMIC DNA]</scope>
    <source>
        <tissue evidence="2">Leaf</tissue>
    </source>
</reference>
<protein>
    <submittedName>
        <fullName evidence="2">Uncharacterized protein</fullName>
    </submittedName>
</protein>
<evidence type="ECO:0000313" key="3">
    <source>
        <dbReference type="Proteomes" id="UP000501690"/>
    </source>
</evidence>
<feature type="region of interest" description="Disordered" evidence="1">
    <location>
        <begin position="1"/>
        <end position="63"/>
    </location>
</feature>